<accession>A0A0G1ZB12</accession>
<feature type="non-terminal residue" evidence="1">
    <location>
        <position position="1"/>
    </location>
</feature>
<evidence type="ECO:0000313" key="2">
    <source>
        <dbReference type="Proteomes" id="UP000034120"/>
    </source>
</evidence>
<reference evidence="1 2" key="1">
    <citation type="journal article" date="2015" name="Nature">
        <title>rRNA introns, odd ribosomes, and small enigmatic genomes across a large radiation of phyla.</title>
        <authorList>
            <person name="Brown C.T."/>
            <person name="Hug L.A."/>
            <person name="Thomas B.C."/>
            <person name="Sharon I."/>
            <person name="Castelle C.J."/>
            <person name="Singh A."/>
            <person name="Wilkins M.J."/>
            <person name="Williams K.H."/>
            <person name="Banfield J.F."/>
        </authorList>
    </citation>
    <scope>NUCLEOTIDE SEQUENCE [LARGE SCALE GENOMIC DNA]</scope>
</reference>
<sequence>EIIVACIVLAVALLSYGLGYLSAKDAARAPIIIETRTSELQTADSSPAASRV</sequence>
<proteinExistence type="predicted"/>
<protein>
    <submittedName>
        <fullName evidence="1">Uncharacterized protein</fullName>
    </submittedName>
</protein>
<gene>
    <name evidence="1" type="ORF">UY57_C0041G0011</name>
</gene>
<evidence type="ECO:0000313" key="1">
    <source>
        <dbReference type="EMBL" id="KKW16319.1"/>
    </source>
</evidence>
<name>A0A0G1ZB12_9BACT</name>
<dbReference type="EMBL" id="LCQM01000041">
    <property type="protein sequence ID" value="KKW16319.1"/>
    <property type="molecule type" value="Genomic_DNA"/>
</dbReference>
<dbReference type="AlphaFoldDB" id="A0A0G1ZB12"/>
<dbReference type="Proteomes" id="UP000034120">
    <property type="component" value="Unassembled WGS sequence"/>
</dbReference>
<comment type="caution">
    <text evidence="1">The sequence shown here is derived from an EMBL/GenBank/DDBJ whole genome shotgun (WGS) entry which is preliminary data.</text>
</comment>
<organism evidence="1 2">
    <name type="scientific">Candidatus Kaiserbacteria bacterium GW2011_GWB1_50_17</name>
    <dbReference type="NCBI Taxonomy" id="1618673"/>
    <lineage>
        <taxon>Bacteria</taxon>
        <taxon>Candidatus Kaiseribacteriota</taxon>
    </lineage>
</organism>